<dbReference type="AlphaFoldDB" id="A0A4Y2IZ18"/>
<keyword evidence="3" id="KW-1185">Reference proteome</keyword>
<feature type="region of interest" description="Disordered" evidence="1">
    <location>
        <begin position="54"/>
        <end position="108"/>
    </location>
</feature>
<evidence type="ECO:0000256" key="1">
    <source>
        <dbReference type="SAM" id="MobiDB-lite"/>
    </source>
</evidence>
<feature type="compositionally biased region" description="Polar residues" evidence="1">
    <location>
        <begin position="161"/>
        <end position="180"/>
    </location>
</feature>
<feature type="region of interest" description="Disordered" evidence="1">
    <location>
        <begin position="137"/>
        <end position="180"/>
    </location>
</feature>
<proteinExistence type="predicted"/>
<evidence type="ECO:0000313" key="3">
    <source>
        <dbReference type="Proteomes" id="UP000499080"/>
    </source>
</evidence>
<dbReference type="EMBL" id="BGPR01003041">
    <property type="protein sequence ID" value="GBM82894.1"/>
    <property type="molecule type" value="Genomic_DNA"/>
</dbReference>
<protein>
    <submittedName>
        <fullName evidence="2">Uncharacterized protein</fullName>
    </submittedName>
</protein>
<dbReference type="Proteomes" id="UP000499080">
    <property type="component" value="Unassembled WGS sequence"/>
</dbReference>
<name>A0A4Y2IZ18_ARAVE</name>
<comment type="caution">
    <text evidence="2">The sequence shown here is derived from an EMBL/GenBank/DDBJ whole genome shotgun (WGS) entry which is preliminary data.</text>
</comment>
<organism evidence="2 3">
    <name type="scientific">Araneus ventricosus</name>
    <name type="common">Orbweaver spider</name>
    <name type="synonym">Epeira ventricosa</name>
    <dbReference type="NCBI Taxonomy" id="182803"/>
    <lineage>
        <taxon>Eukaryota</taxon>
        <taxon>Metazoa</taxon>
        <taxon>Ecdysozoa</taxon>
        <taxon>Arthropoda</taxon>
        <taxon>Chelicerata</taxon>
        <taxon>Arachnida</taxon>
        <taxon>Araneae</taxon>
        <taxon>Araneomorphae</taxon>
        <taxon>Entelegynae</taxon>
        <taxon>Araneoidea</taxon>
        <taxon>Araneidae</taxon>
        <taxon>Araneus</taxon>
    </lineage>
</organism>
<sequence length="180" mass="19333">MTLKTKEQISYPEAKRKLLAKTPKSDISYSCALQKSFCANCSCTTCVKNAAKMQPPANLSESDTDVATNSAPETCTSRRSKSNSQSNKSLKLKLSKHGVSPQQLTSKLKKSNVKNSVALGLASQGLVHKDLPSIFGGVPKSPDRIALHPSEGEDEEITMSCDVSRTRTSLSNTSPQTTLS</sequence>
<accession>A0A4Y2IZ18</accession>
<feature type="compositionally biased region" description="Polar residues" evidence="1">
    <location>
        <begin position="57"/>
        <end position="75"/>
    </location>
</feature>
<gene>
    <name evidence="2" type="ORF">AVEN_195524_1</name>
</gene>
<reference evidence="2 3" key="1">
    <citation type="journal article" date="2019" name="Sci. Rep.">
        <title>Orb-weaving spider Araneus ventricosus genome elucidates the spidroin gene catalogue.</title>
        <authorList>
            <person name="Kono N."/>
            <person name="Nakamura H."/>
            <person name="Ohtoshi R."/>
            <person name="Moran D.A.P."/>
            <person name="Shinohara A."/>
            <person name="Yoshida Y."/>
            <person name="Fujiwara M."/>
            <person name="Mori M."/>
            <person name="Tomita M."/>
            <person name="Arakawa K."/>
        </authorList>
    </citation>
    <scope>NUCLEOTIDE SEQUENCE [LARGE SCALE GENOMIC DNA]</scope>
</reference>
<evidence type="ECO:0000313" key="2">
    <source>
        <dbReference type="EMBL" id="GBM82894.1"/>
    </source>
</evidence>